<feature type="binding site" evidence="6">
    <location>
        <position position="168"/>
    </location>
    <ligand>
        <name>(6S)-NADPHX</name>
        <dbReference type="ChEBI" id="CHEBI:64076"/>
    </ligand>
</feature>
<keyword evidence="4 6" id="KW-0520">NAD</keyword>
<proteinExistence type="inferred from homology"/>
<dbReference type="NCBIfam" id="TIGR00196">
    <property type="entry name" value="yjeF_cterm"/>
    <property type="match status" value="1"/>
</dbReference>
<dbReference type="Proteomes" id="UP000295023">
    <property type="component" value="Unassembled WGS sequence"/>
</dbReference>
<dbReference type="CDD" id="cd01171">
    <property type="entry name" value="YXKO-related"/>
    <property type="match status" value="1"/>
</dbReference>
<dbReference type="GO" id="GO:0110051">
    <property type="term" value="P:metabolite repair"/>
    <property type="evidence" value="ECO:0007669"/>
    <property type="project" value="TreeGrafter"/>
</dbReference>
<evidence type="ECO:0000256" key="5">
    <source>
        <dbReference type="ARBA" id="ARBA00023239"/>
    </source>
</evidence>
<dbReference type="PROSITE" id="PS51383">
    <property type="entry name" value="YJEF_C_3"/>
    <property type="match status" value="1"/>
</dbReference>
<comment type="caution">
    <text evidence="6">Lacks conserved residue(s) required for the propagation of feature annotation.</text>
</comment>
<dbReference type="GO" id="GO:0046496">
    <property type="term" value="P:nicotinamide nucleotide metabolic process"/>
    <property type="evidence" value="ECO:0007669"/>
    <property type="project" value="UniProtKB-UniRule"/>
</dbReference>
<feature type="domain" description="YjeF C-terminal" evidence="8">
    <location>
        <begin position="8"/>
        <end position="294"/>
    </location>
</feature>
<evidence type="ECO:0000259" key="8">
    <source>
        <dbReference type="PROSITE" id="PS51383"/>
    </source>
</evidence>
<comment type="cofactor">
    <cofactor evidence="6">
        <name>Mg(2+)</name>
        <dbReference type="ChEBI" id="CHEBI:18420"/>
    </cofactor>
</comment>
<keyword evidence="3 6" id="KW-0521">NADP</keyword>
<evidence type="ECO:0000256" key="6">
    <source>
        <dbReference type="HAMAP-Rule" id="MF_01965"/>
    </source>
</evidence>
<dbReference type="SUPFAM" id="SSF53613">
    <property type="entry name" value="Ribokinase-like"/>
    <property type="match status" value="1"/>
</dbReference>
<protein>
    <recommendedName>
        <fullName evidence="6">ADP-dependent (S)-NAD(P)H-hydrate dehydratase</fullName>
        <ecNumber evidence="6">4.2.1.136</ecNumber>
    </recommendedName>
    <alternativeName>
        <fullName evidence="6">ADP-dependent NAD(P)HX dehydratase</fullName>
    </alternativeName>
</protein>
<dbReference type="GO" id="GO:0005524">
    <property type="term" value="F:ATP binding"/>
    <property type="evidence" value="ECO:0007669"/>
    <property type="project" value="UniProtKB-KW"/>
</dbReference>
<dbReference type="InterPro" id="IPR000631">
    <property type="entry name" value="CARKD"/>
</dbReference>
<comment type="catalytic activity">
    <reaction evidence="6">
        <text>(6S)-NADHX + ADP = AMP + phosphate + NADH + H(+)</text>
        <dbReference type="Rhea" id="RHEA:32223"/>
        <dbReference type="ChEBI" id="CHEBI:15378"/>
        <dbReference type="ChEBI" id="CHEBI:43474"/>
        <dbReference type="ChEBI" id="CHEBI:57945"/>
        <dbReference type="ChEBI" id="CHEBI:64074"/>
        <dbReference type="ChEBI" id="CHEBI:456215"/>
        <dbReference type="ChEBI" id="CHEBI:456216"/>
        <dbReference type="EC" id="4.2.1.136"/>
    </reaction>
</comment>
<dbReference type="RefSeq" id="WP_132295125.1">
    <property type="nucleotide sequence ID" value="NZ_SKBM01000030.1"/>
</dbReference>
<comment type="similarity">
    <text evidence="6">Belongs to the NnrD/CARKD family.</text>
</comment>
<feature type="binding site" evidence="6">
    <location>
        <position position="235"/>
    </location>
    <ligand>
        <name>(6S)-NADPHX</name>
        <dbReference type="ChEBI" id="CHEBI:64076"/>
    </ligand>
</feature>
<organism evidence="9 10">
    <name type="scientific">Roseicella aquatilis</name>
    <dbReference type="NCBI Taxonomy" id="2527868"/>
    <lineage>
        <taxon>Bacteria</taxon>
        <taxon>Pseudomonadati</taxon>
        <taxon>Pseudomonadota</taxon>
        <taxon>Alphaproteobacteria</taxon>
        <taxon>Acetobacterales</taxon>
        <taxon>Roseomonadaceae</taxon>
        <taxon>Roseicella</taxon>
    </lineage>
</organism>
<keyword evidence="5 6" id="KW-0456">Lyase</keyword>
<evidence type="ECO:0000256" key="3">
    <source>
        <dbReference type="ARBA" id="ARBA00022857"/>
    </source>
</evidence>
<dbReference type="AlphaFoldDB" id="A0A4V2WJL1"/>
<feature type="binding site" evidence="6">
    <location>
        <position position="115"/>
    </location>
    <ligand>
        <name>(6S)-NADPHX</name>
        <dbReference type="ChEBI" id="CHEBI:64076"/>
    </ligand>
</feature>
<dbReference type="Pfam" id="PF01256">
    <property type="entry name" value="Carb_kinase"/>
    <property type="match status" value="1"/>
</dbReference>
<keyword evidence="2 6" id="KW-0067">ATP-binding</keyword>
<evidence type="ECO:0000256" key="7">
    <source>
        <dbReference type="SAM" id="MobiDB-lite"/>
    </source>
</evidence>
<keyword evidence="10" id="KW-1185">Reference proteome</keyword>
<accession>A0A4V2WJL1</accession>
<evidence type="ECO:0000313" key="10">
    <source>
        <dbReference type="Proteomes" id="UP000295023"/>
    </source>
</evidence>
<sequence>MSAPQAVTEELLRSMPLPRHQEGEDKDARGRVLLVAGSVEVPGGALLAGLASLRAGAGKLRIATCRSVAVPMAIAVPEARVIGLEETPAGGIAAAEAAGLARRAAEADAVAVGPGMIDAEAAAALTAEMLARSAGSGVPFVLDAAALRALRPGEAPPGFAGRLVLTPHAGEMATLLGTSRDAVLADRLVAARRAAAALQAVVVMKGGCSFIVSPDGRAWSCDRGNVGLATSGSGDTLAGIVAGLLARGAPPVEATLWGVFLHGEAGARLARRQGLVGYLARELLAELPPIMEALAG</sequence>
<comment type="caution">
    <text evidence="9">The sequence shown here is derived from an EMBL/GenBank/DDBJ whole genome shotgun (WGS) entry which is preliminary data.</text>
</comment>
<dbReference type="PANTHER" id="PTHR12592">
    <property type="entry name" value="ATP-DEPENDENT (S)-NAD(P)H-HYDRATE DEHYDRATASE FAMILY MEMBER"/>
    <property type="match status" value="1"/>
</dbReference>
<gene>
    <name evidence="6" type="primary">nnrD</name>
    <name evidence="9" type="ORF">EXY23_22530</name>
</gene>
<evidence type="ECO:0000313" key="9">
    <source>
        <dbReference type="EMBL" id="TCZ54982.1"/>
    </source>
</evidence>
<dbReference type="GO" id="GO:0052855">
    <property type="term" value="F:ADP-dependent NAD(P)H-hydrate dehydratase activity"/>
    <property type="evidence" value="ECO:0007669"/>
    <property type="project" value="UniProtKB-UniRule"/>
</dbReference>
<feature type="binding site" evidence="6">
    <location>
        <position position="234"/>
    </location>
    <ligand>
        <name>AMP</name>
        <dbReference type="ChEBI" id="CHEBI:456215"/>
    </ligand>
</feature>
<evidence type="ECO:0000256" key="1">
    <source>
        <dbReference type="ARBA" id="ARBA00022741"/>
    </source>
</evidence>
<dbReference type="PANTHER" id="PTHR12592:SF0">
    <property type="entry name" value="ATP-DEPENDENT (S)-NAD(P)H-HYDRATE DEHYDRATASE"/>
    <property type="match status" value="1"/>
</dbReference>
<dbReference type="Gene3D" id="3.40.1190.20">
    <property type="match status" value="1"/>
</dbReference>
<comment type="catalytic activity">
    <reaction evidence="6">
        <text>(6S)-NADPHX + ADP = AMP + phosphate + NADPH + H(+)</text>
        <dbReference type="Rhea" id="RHEA:32235"/>
        <dbReference type="ChEBI" id="CHEBI:15378"/>
        <dbReference type="ChEBI" id="CHEBI:43474"/>
        <dbReference type="ChEBI" id="CHEBI:57783"/>
        <dbReference type="ChEBI" id="CHEBI:64076"/>
        <dbReference type="ChEBI" id="CHEBI:456215"/>
        <dbReference type="ChEBI" id="CHEBI:456216"/>
        <dbReference type="EC" id="4.2.1.136"/>
    </reaction>
</comment>
<evidence type="ECO:0000256" key="2">
    <source>
        <dbReference type="ARBA" id="ARBA00022840"/>
    </source>
</evidence>
<dbReference type="InterPro" id="IPR029056">
    <property type="entry name" value="Ribokinase-like"/>
</dbReference>
<feature type="region of interest" description="Disordered" evidence="7">
    <location>
        <begin position="1"/>
        <end position="25"/>
    </location>
</feature>
<evidence type="ECO:0000256" key="4">
    <source>
        <dbReference type="ARBA" id="ARBA00023027"/>
    </source>
</evidence>
<dbReference type="OrthoDB" id="9806925at2"/>
<dbReference type="GO" id="GO:0052856">
    <property type="term" value="F:NAD(P)HX epimerase activity"/>
    <property type="evidence" value="ECO:0007669"/>
    <property type="project" value="TreeGrafter"/>
</dbReference>
<dbReference type="HAMAP" id="MF_01965">
    <property type="entry name" value="NADHX_dehydratase"/>
    <property type="match status" value="1"/>
</dbReference>
<dbReference type="EMBL" id="SKBM01000030">
    <property type="protein sequence ID" value="TCZ54982.1"/>
    <property type="molecule type" value="Genomic_DNA"/>
</dbReference>
<keyword evidence="1 6" id="KW-0547">Nucleotide-binding</keyword>
<feature type="binding site" evidence="6">
    <location>
        <begin position="205"/>
        <end position="209"/>
    </location>
    <ligand>
        <name>AMP</name>
        <dbReference type="ChEBI" id="CHEBI:456215"/>
    </ligand>
</feature>
<comment type="function">
    <text evidence="6">Catalyzes the dehydration of the S-form of NAD(P)HX at the expense of ADP, which is converted to AMP. Together with NAD(P)HX epimerase, which catalyzes the epimerization of the S- and R-forms, the enzyme allows the repair of both epimers of NAD(P)HX, a damaged form of NAD(P)H that is a result of enzymatic or heat-dependent hydration.</text>
</comment>
<name>A0A4V2WJL1_9PROT</name>
<dbReference type="EC" id="4.2.1.136" evidence="6"/>
<comment type="subunit">
    <text evidence="6">Homotetramer.</text>
</comment>
<reference evidence="9 10" key="1">
    <citation type="submission" date="2019-03" db="EMBL/GenBank/DDBJ databases">
        <title>Paracraurococcus aquatilis NE82 genome sequence.</title>
        <authorList>
            <person name="Zhao Y."/>
            <person name="Du Z."/>
        </authorList>
    </citation>
    <scope>NUCLEOTIDE SEQUENCE [LARGE SCALE GENOMIC DNA]</scope>
    <source>
        <strain evidence="9 10">NE82</strain>
    </source>
</reference>